<dbReference type="PANTHER" id="PTHR30336:SF20">
    <property type="entry name" value="DUF218 DOMAIN-CONTAINING PROTEIN"/>
    <property type="match status" value="1"/>
</dbReference>
<dbReference type="OrthoDB" id="2216870at2"/>
<dbReference type="Pfam" id="PF02698">
    <property type="entry name" value="DUF218"/>
    <property type="match status" value="1"/>
</dbReference>
<dbReference type="Gene3D" id="3.40.50.620">
    <property type="entry name" value="HUPs"/>
    <property type="match status" value="1"/>
</dbReference>
<feature type="domain" description="DUF218" evidence="2">
    <location>
        <begin position="40"/>
        <end position="168"/>
    </location>
</feature>
<dbReference type="InterPro" id="IPR051599">
    <property type="entry name" value="Cell_Envelope_Assoc"/>
</dbReference>
<accession>A0A4U6QEE6</accession>
<feature type="region of interest" description="Disordered" evidence="1">
    <location>
        <begin position="234"/>
        <end position="257"/>
    </location>
</feature>
<dbReference type="RefSeq" id="WP_137450133.1">
    <property type="nucleotide sequence ID" value="NZ_SZZH01000003.1"/>
</dbReference>
<reference evidence="3 4" key="1">
    <citation type="submission" date="2019-05" db="EMBL/GenBank/DDBJ databases">
        <title>Nakamurella sp. N5BH11, whole genome shotgun sequence.</title>
        <authorList>
            <person name="Tuo L."/>
        </authorList>
    </citation>
    <scope>NUCLEOTIDE SEQUENCE [LARGE SCALE GENOMIC DNA]</scope>
    <source>
        <strain evidence="3 4">N5BH11</strain>
    </source>
</reference>
<evidence type="ECO:0000313" key="4">
    <source>
        <dbReference type="Proteomes" id="UP000306985"/>
    </source>
</evidence>
<dbReference type="GO" id="GO:0005886">
    <property type="term" value="C:plasma membrane"/>
    <property type="evidence" value="ECO:0007669"/>
    <property type="project" value="TreeGrafter"/>
</dbReference>
<evidence type="ECO:0000313" key="3">
    <source>
        <dbReference type="EMBL" id="TKV58470.1"/>
    </source>
</evidence>
<proteinExistence type="predicted"/>
<protein>
    <submittedName>
        <fullName evidence="3">YdcF family protein</fullName>
    </submittedName>
</protein>
<keyword evidence="4" id="KW-1185">Reference proteome</keyword>
<evidence type="ECO:0000259" key="2">
    <source>
        <dbReference type="Pfam" id="PF02698"/>
    </source>
</evidence>
<sequence length="257" mass="26939">MPEPTSTDLADAGRLWDFLRLDDLPDGPTTDPAPQYTLALVLGSHDLAPAGRAAQLFGRGRVAALVCTGATSRTTAATFPQGEAAAFAAEAVRLGVPPGRVFREDGARSTVENVVRSRRLVRQLGLPAAGLILVGKPYQLRYARAVTARLWPGPVVRSTAERVAFREYAERLGPARVVGMLVGDLQRVAVVSRTGLAAAQPVPTDVGRAWGRLVAAGHTDRLIPGVPPALPGARLSPVSPGVPDDRGGCVVPSRDGK</sequence>
<comment type="caution">
    <text evidence="3">The sequence shown here is derived from an EMBL/GenBank/DDBJ whole genome shotgun (WGS) entry which is preliminary data.</text>
</comment>
<gene>
    <name evidence="3" type="ORF">FDO65_12990</name>
</gene>
<organism evidence="3 4">
    <name type="scientific">Nakamurella flava</name>
    <dbReference type="NCBI Taxonomy" id="2576308"/>
    <lineage>
        <taxon>Bacteria</taxon>
        <taxon>Bacillati</taxon>
        <taxon>Actinomycetota</taxon>
        <taxon>Actinomycetes</taxon>
        <taxon>Nakamurellales</taxon>
        <taxon>Nakamurellaceae</taxon>
        <taxon>Nakamurella</taxon>
    </lineage>
</organism>
<dbReference type="AlphaFoldDB" id="A0A4U6QEE6"/>
<dbReference type="PANTHER" id="PTHR30336">
    <property type="entry name" value="INNER MEMBRANE PROTEIN, PROBABLE PERMEASE"/>
    <property type="match status" value="1"/>
</dbReference>
<dbReference type="InterPro" id="IPR003848">
    <property type="entry name" value="DUF218"/>
</dbReference>
<dbReference type="InterPro" id="IPR014729">
    <property type="entry name" value="Rossmann-like_a/b/a_fold"/>
</dbReference>
<dbReference type="EMBL" id="SZZH01000003">
    <property type="protein sequence ID" value="TKV58470.1"/>
    <property type="molecule type" value="Genomic_DNA"/>
</dbReference>
<dbReference type="Proteomes" id="UP000306985">
    <property type="component" value="Unassembled WGS sequence"/>
</dbReference>
<name>A0A4U6QEE6_9ACTN</name>
<evidence type="ECO:0000256" key="1">
    <source>
        <dbReference type="SAM" id="MobiDB-lite"/>
    </source>
</evidence>